<comment type="similarity">
    <text evidence="4">Belongs to the UPP synthase family.</text>
</comment>
<dbReference type="EC" id="2.5.1.87" evidence="5"/>
<keyword evidence="11" id="KW-0472">Membrane</keyword>
<evidence type="ECO:0000313" key="13">
    <source>
        <dbReference type="EMBL" id="CAL1527174.1"/>
    </source>
</evidence>
<dbReference type="PANTHER" id="PTHR21528">
    <property type="entry name" value="DEHYDRODOLICHYL DIPHOSPHATE SYNTHASE COMPLEX SUBUNIT NUS1"/>
    <property type="match status" value="1"/>
</dbReference>
<name>A0AAV2H4M9_LYMST</name>
<evidence type="ECO:0000313" key="14">
    <source>
        <dbReference type="Proteomes" id="UP001497497"/>
    </source>
</evidence>
<comment type="cofactor">
    <cofactor evidence="1">
        <name>Mg(2+)</name>
        <dbReference type="ChEBI" id="CHEBI:18420"/>
    </cofactor>
</comment>
<evidence type="ECO:0000256" key="3">
    <source>
        <dbReference type="ARBA" id="ARBA00004922"/>
    </source>
</evidence>
<evidence type="ECO:0000256" key="6">
    <source>
        <dbReference type="ARBA" id="ARBA00022679"/>
    </source>
</evidence>
<protein>
    <recommendedName>
        <fullName evidence="5">ditrans,polycis-polyprenyl diphosphate synthase [(2E,6E)-farnesyldiphosphate specific]</fullName>
        <ecNumber evidence="5">2.5.1.87</ecNumber>
    </recommendedName>
</protein>
<keyword evidence="14" id="KW-1185">Reference proteome</keyword>
<comment type="catalytic activity">
    <reaction evidence="12">
        <text>n isopentenyl diphosphate + (2E,6E)-farnesyl diphosphate = a di-trans,poly-cis-polyprenyl diphosphate + n diphosphate</text>
        <dbReference type="Rhea" id="RHEA:53008"/>
        <dbReference type="Rhea" id="RHEA-COMP:19494"/>
        <dbReference type="ChEBI" id="CHEBI:33019"/>
        <dbReference type="ChEBI" id="CHEBI:128769"/>
        <dbReference type="ChEBI" id="CHEBI:136960"/>
        <dbReference type="ChEBI" id="CHEBI:175763"/>
        <dbReference type="EC" id="2.5.1.87"/>
    </reaction>
</comment>
<dbReference type="GO" id="GO:0005789">
    <property type="term" value="C:endoplasmic reticulum membrane"/>
    <property type="evidence" value="ECO:0007669"/>
    <property type="project" value="UniProtKB-SubCell"/>
</dbReference>
<keyword evidence="6" id="KW-0808">Transferase</keyword>
<keyword evidence="8" id="KW-0256">Endoplasmic reticulum</keyword>
<evidence type="ECO:0000256" key="1">
    <source>
        <dbReference type="ARBA" id="ARBA00001946"/>
    </source>
</evidence>
<evidence type="ECO:0000256" key="12">
    <source>
        <dbReference type="ARBA" id="ARBA00047353"/>
    </source>
</evidence>
<evidence type="ECO:0000256" key="10">
    <source>
        <dbReference type="ARBA" id="ARBA00022989"/>
    </source>
</evidence>
<evidence type="ECO:0000256" key="7">
    <source>
        <dbReference type="ARBA" id="ARBA00022692"/>
    </source>
</evidence>
<sequence length="251" mass="28601">MKTILLRLIHYLISLGEFLRYLILFLPTQTLSFSKKSPFSIQTDSKNLKKLPAHIGLLVVEDEFSFRDLANMIVWSVALGISYISVYDINGEIKRNSVLLQKDIDKSKEDIIGQDKCHYDIQLFSSSHPVTQSNAGASKVQQAKVHLLCVEDGHRRIVDMARQLCHNVNYGLLKIDDITPSNVDSFFQESWQFPDPELCIKFGSVDSLFGYLPWQIRLTEIISLPSHKGLSYKSFLSLLVQFGNTSQRFGK</sequence>
<keyword evidence="7" id="KW-0812">Transmembrane</keyword>
<dbReference type="InterPro" id="IPR036424">
    <property type="entry name" value="UPP_synth-like_sf"/>
</dbReference>
<dbReference type="PANTHER" id="PTHR21528:SF0">
    <property type="entry name" value="DEHYDRODOLICHYL DIPHOSPHATE SYNTHASE COMPLEX SUBUNIT NUS1"/>
    <property type="match status" value="1"/>
</dbReference>
<evidence type="ECO:0000256" key="11">
    <source>
        <dbReference type="ARBA" id="ARBA00023136"/>
    </source>
</evidence>
<dbReference type="EMBL" id="CAXITT010000013">
    <property type="protein sequence ID" value="CAL1527174.1"/>
    <property type="molecule type" value="Genomic_DNA"/>
</dbReference>
<keyword evidence="10" id="KW-1133">Transmembrane helix</keyword>
<evidence type="ECO:0000256" key="4">
    <source>
        <dbReference type="ARBA" id="ARBA00005432"/>
    </source>
</evidence>
<evidence type="ECO:0000256" key="9">
    <source>
        <dbReference type="ARBA" id="ARBA00022842"/>
    </source>
</evidence>
<evidence type="ECO:0000256" key="8">
    <source>
        <dbReference type="ARBA" id="ARBA00022824"/>
    </source>
</evidence>
<dbReference type="Gene3D" id="3.40.1180.10">
    <property type="entry name" value="Decaprenyl diphosphate synthase-like"/>
    <property type="match status" value="1"/>
</dbReference>
<comment type="caution">
    <text evidence="13">The sequence shown here is derived from an EMBL/GenBank/DDBJ whole genome shotgun (WGS) entry which is preliminary data.</text>
</comment>
<dbReference type="Proteomes" id="UP001497497">
    <property type="component" value="Unassembled WGS sequence"/>
</dbReference>
<keyword evidence="9" id="KW-0460">Magnesium</keyword>
<dbReference type="AlphaFoldDB" id="A0AAV2H4M9"/>
<proteinExistence type="inferred from homology"/>
<accession>A0AAV2H4M9</accession>
<comment type="pathway">
    <text evidence="3">Protein modification; protein glycosylation.</text>
</comment>
<gene>
    <name evidence="13" type="ORF">GSLYS_00001351001</name>
</gene>
<evidence type="ECO:0000256" key="2">
    <source>
        <dbReference type="ARBA" id="ARBA00004586"/>
    </source>
</evidence>
<comment type="subcellular location">
    <subcellularLocation>
        <location evidence="2">Endoplasmic reticulum membrane</location>
    </subcellularLocation>
</comment>
<dbReference type="SUPFAM" id="SSF64005">
    <property type="entry name" value="Undecaprenyl diphosphate synthase"/>
    <property type="match status" value="1"/>
</dbReference>
<evidence type="ECO:0000256" key="5">
    <source>
        <dbReference type="ARBA" id="ARBA00012596"/>
    </source>
</evidence>
<organism evidence="13 14">
    <name type="scientific">Lymnaea stagnalis</name>
    <name type="common">Great pond snail</name>
    <name type="synonym">Helix stagnalis</name>
    <dbReference type="NCBI Taxonomy" id="6523"/>
    <lineage>
        <taxon>Eukaryota</taxon>
        <taxon>Metazoa</taxon>
        <taxon>Spiralia</taxon>
        <taxon>Lophotrochozoa</taxon>
        <taxon>Mollusca</taxon>
        <taxon>Gastropoda</taxon>
        <taxon>Heterobranchia</taxon>
        <taxon>Euthyneura</taxon>
        <taxon>Panpulmonata</taxon>
        <taxon>Hygrophila</taxon>
        <taxon>Lymnaeoidea</taxon>
        <taxon>Lymnaeidae</taxon>
        <taxon>Lymnaea</taxon>
    </lineage>
</organism>
<dbReference type="GO" id="GO:0045547">
    <property type="term" value="F:ditrans,polycis-polyprenyl diphosphate synthase [(2E,6E)-farnesyl diphosphate specific] activity"/>
    <property type="evidence" value="ECO:0007669"/>
    <property type="project" value="UniProtKB-EC"/>
</dbReference>
<dbReference type="GO" id="GO:1904423">
    <property type="term" value="C:dehydrodolichyl diphosphate synthase complex"/>
    <property type="evidence" value="ECO:0007669"/>
    <property type="project" value="InterPro"/>
</dbReference>
<dbReference type="InterPro" id="IPR038887">
    <property type="entry name" value="Nus1/NgBR"/>
</dbReference>
<reference evidence="13 14" key="1">
    <citation type="submission" date="2024-04" db="EMBL/GenBank/DDBJ databases">
        <authorList>
            <consortium name="Genoscope - CEA"/>
            <person name="William W."/>
        </authorList>
    </citation>
    <scope>NUCLEOTIDE SEQUENCE [LARGE SCALE GENOMIC DNA]</scope>
</reference>